<keyword evidence="1 3" id="KW-0378">Hydrolase</keyword>
<dbReference type="Gene3D" id="2.30.40.10">
    <property type="entry name" value="Urease, subunit C, domain 1"/>
    <property type="match status" value="1"/>
</dbReference>
<comment type="caution">
    <text evidence="3">The sequence shown here is derived from an EMBL/GenBank/DDBJ whole genome shotgun (WGS) entry which is preliminary data.</text>
</comment>
<proteinExistence type="predicted"/>
<dbReference type="SUPFAM" id="SSF51556">
    <property type="entry name" value="Metallo-dependent hydrolases"/>
    <property type="match status" value="1"/>
</dbReference>
<dbReference type="PANTHER" id="PTHR43794:SF11">
    <property type="entry name" value="AMIDOHYDROLASE-RELATED DOMAIN-CONTAINING PROTEIN"/>
    <property type="match status" value="1"/>
</dbReference>
<dbReference type="Pfam" id="PF01979">
    <property type="entry name" value="Amidohydro_1"/>
    <property type="match status" value="1"/>
</dbReference>
<feature type="domain" description="Amidohydrolase-related" evidence="2">
    <location>
        <begin position="54"/>
        <end position="379"/>
    </location>
</feature>
<dbReference type="SUPFAM" id="SSF51338">
    <property type="entry name" value="Composite domain of metallo-dependent hydrolases"/>
    <property type="match status" value="1"/>
</dbReference>
<dbReference type="GO" id="GO:0016810">
    <property type="term" value="F:hydrolase activity, acting on carbon-nitrogen (but not peptide) bonds"/>
    <property type="evidence" value="ECO:0007669"/>
    <property type="project" value="InterPro"/>
</dbReference>
<evidence type="ECO:0000313" key="3">
    <source>
        <dbReference type="EMBL" id="TDG37738.1"/>
    </source>
</evidence>
<dbReference type="Proteomes" id="UP000295668">
    <property type="component" value="Unassembled WGS sequence"/>
</dbReference>
<accession>A0A4R5MPU8</accession>
<reference evidence="3 4" key="1">
    <citation type="submission" date="2019-02" db="EMBL/GenBank/DDBJ databases">
        <title>Pedobacter sp. nov., a novel speices isolated from soil of pinguins habitat in Antarcitica.</title>
        <authorList>
            <person name="He R.-H."/>
        </authorList>
    </citation>
    <scope>NUCLEOTIDE SEQUENCE [LARGE SCALE GENOMIC DNA]</scope>
    <source>
        <strain evidence="3 4">E01020</strain>
    </source>
</reference>
<evidence type="ECO:0000259" key="2">
    <source>
        <dbReference type="Pfam" id="PF01979"/>
    </source>
</evidence>
<dbReference type="OrthoDB" id="9807210at2"/>
<dbReference type="InterPro" id="IPR011059">
    <property type="entry name" value="Metal-dep_hydrolase_composite"/>
</dbReference>
<dbReference type="RefSeq" id="WP_133260826.1">
    <property type="nucleotide sequence ID" value="NZ_SJCY01000001.1"/>
</dbReference>
<dbReference type="InterPro" id="IPR006680">
    <property type="entry name" value="Amidohydro-rel"/>
</dbReference>
<keyword evidence="4" id="KW-1185">Reference proteome</keyword>
<sequence length="387" mass="43208">MITYFSADWIFPVSSPPIKNGAVAINSNGEIIEVCTEIEFKKLNIIIDKYKGAIVPGFINTHCHLELSHLHGKIEEHTGLPLFIKSVLAHRQQTETEVTSAMQNADEEMYTNGIVAVGDISNVAISKSIKLKSKLYYHTFVEVLGFNRLSAPIIEAAIQVKKDFAPLKASIVPHAPYSVSADLFNEINQVIDDDDISSIHNQETKGENDLFENGKGTFADFFAEIDIAQSDAHNKGRNSLHYHLPLLNKNINTLLVHNTFSGKADVDFANGVHEKLFWCLCPNANLYIENNLPDVNLLATENLKITLGTDSLASNHQLNILAEMQVLQIQKNIDFEELLKWATLNGAEFLKIEKLYGSIEKGKRPGLNLIQLSNDFKIKDIKVQKLC</sequence>
<dbReference type="InterPro" id="IPR032466">
    <property type="entry name" value="Metal_Hydrolase"/>
</dbReference>
<dbReference type="Gene3D" id="3.20.20.140">
    <property type="entry name" value="Metal-dependent hydrolases"/>
    <property type="match status" value="1"/>
</dbReference>
<dbReference type="EMBL" id="SJCY01000001">
    <property type="protein sequence ID" value="TDG37738.1"/>
    <property type="molecule type" value="Genomic_DNA"/>
</dbReference>
<dbReference type="InterPro" id="IPR050287">
    <property type="entry name" value="MTA/SAH_deaminase"/>
</dbReference>
<dbReference type="AlphaFoldDB" id="A0A4R5MPU8"/>
<evidence type="ECO:0000256" key="1">
    <source>
        <dbReference type="ARBA" id="ARBA00022801"/>
    </source>
</evidence>
<protein>
    <submittedName>
        <fullName evidence="3">Amidohydrolase</fullName>
    </submittedName>
</protein>
<name>A0A4R5MPU8_9SPHI</name>
<gene>
    <name evidence="3" type="ORF">EZJ43_01185</name>
</gene>
<organism evidence="3 4">
    <name type="scientific">Pedobacter changchengzhani</name>
    <dbReference type="NCBI Taxonomy" id="2529274"/>
    <lineage>
        <taxon>Bacteria</taxon>
        <taxon>Pseudomonadati</taxon>
        <taxon>Bacteroidota</taxon>
        <taxon>Sphingobacteriia</taxon>
        <taxon>Sphingobacteriales</taxon>
        <taxon>Sphingobacteriaceae</taxon>
        <taxon>Pedobacter</taxon>
    </lineage>
</organism>
<dbReference type="PANTHER" id="PTHR43794">
    <property type="entry name" value="AMINOHYDROLASE SSNA-RELATED"/>
    <property type="match status" value="1"/>
</dbReference>
<evidence type="ECO:0000313" key="4">
    <source>
        <dbReference type="Proteomes" id="UP000295668"/>
    </source>
</evidence>